<comment type="caution">
    <text evidence="2">The sequence shown here is derived from an EMBL/GenBank/DDBJ whole genome shotgun (WGS) entry which is preliminary data.</text>
</comment>
<dbReference type="InterPro" id="IPR036291">
    <property type="entry name" value="NAD(P)-bd_dom_sf"/>
</dbReference>
<reference evidence="2" key="1">
    <citation type="journal article" date="2015" name="Int. J. Syst. Evol. Microbiol.">
        <title>Rhizobium alvei sp. nov., isolated from a freshwater river.</title>
        <authorList>
            <person name="Sheu S.Y."/>
            <person name="Huang H.W."/>
            <person name="Young C.C."/>
            <person name="Chen W.M."/>
        </authorList>
    </citation>
    <scope>NUCLEOTIDE SEQUENCE</scope>
    <source>
        <strain evidence="2">TNR-22</strain>
    </source>
</reference>
<dbReference type="Gene3D" id="3.40.50.720">
    <property type="entry name" value="NAD(P)-binding Rossmann-like Domain"/>
    <property type="match status" value="1"/>
</dbReference>
<proteinExistence type="predicted"/>
<dbReference type="EMBL" id="JAUOZU010000012">
    <property type="protein sequence ID" value="MDO6965601.1"/>
    <property type="molecule type" value="Genomic_DNA"/>
</dbReference>
<feature type="domain" description="NAD-dependent epimerase/dehydratase" evidence="1">
    <location>
        <begin position="10"/>
        <end position="218"/>
    </location>
</feature>
<sequence length="326" mass="34870">MALSNIPKTVTIFGGSGFLGRHLVRILAKRGYRIRVAVRRPDLAFHLQPLGNLGQISLVQANLRYRQSVDAAVAGSDYVINCVGLLHQSGRNTFDAVQEFGARAVAEAARAAGAKLTHVSAIGADADSASAYGRTKGKAEQAVLAIMPDAVIMRPSVMFGPEDDFYNKFGAMAARFPFLPLVGGGMTRFQPVSVDDVAEAIALAVDGKVEGGKIYELGGAEVKTFKEILEDILRITCRERRLVSIPFFAASVIGKLNALVPFVKPMITADQVTLLKKDNVVSEAAIREGRTLEGLGIRPSLAAAVLPAYLVRYRPAGQFTRSGSEA</sequence>
<dbReference type="SUPFAM" id="SSF51735">
    <property type="entry name" value="NAD(P)-binding Rossmann-fold domains"/>
    <property type="match status" value="1"/>
</dbReference>
<accession>A0ABT8YQ00</accession>
<dbReference type="InterPro" id="IPR001509">
    <property type="entry name" value="Epimerase_deHydtase"/>
</dbReference>
<dbReference type="PANTHER" id="PTHR12126:SF11">
    <property type="entry name" value="NADH DEHYDROGENASE [UBIQUINONE] 1 ALPHA SUBCOMPLEX SUBUNIT 9, MITOCHONDRIAL"/>
    <property type="match status" value="1"/>
</dbReference>
<evidence type="ECO:0000259" key="1">
    <source>
        <dbReference type="Pfam" id="PF01370"/>
    </source>
</evidence>
<keyword evidence="3" id="KW-1185">Reference proteome</keyword>
<dbReference type="Proteomes" id="UP001174932">
    <property type="component" value="Unassembled WGS sequence"/>
</dbReference>
<dbReference type="CDD" id="cd05271">
    <property type="entry name" value="NDUFA9_like_SDR_a"/>
    <property type="match status" value="1"/>
</dbReference>
<evidence type="ECO:0000313" key="2">
    <source>
        <dbReference type="EMBL" id="MDO6965601.1"/>
    </source>
</evidence>
<reference evidence="2" key="2">
    <citation type="submission" date="2023-07" db="EMBL/GenBank/DDBJ databases">
        <authorList>
            <person name="Shen H."/>
        </authorList>
    </citation>
    <scope>NUCLEOTIDE SEQUENCE</scope>
    <source>
        <strain evidence="2">TNR-22</strain>
    </source>
</reference>
<evidence type="ECO:0000313" key="3">
    <source>
        <dbReference type="Proteomes" id="UP001174932"/>
    </source>
</evidence>
<dbReference type="PANTHER" id="PTHR12126">
    <property type="entry name" value="NADH-UBIQUINONE OXIDOREDUCTASE 39 KDA SUBUNIT-RELATED"/>
    <property type="match status" value="1"/>
</dbReference>
<organism evidence="2 3">
    <name type="scientific">Rhizobium alvei</name>
    <dbReference type="NCBI Taxonomy" id="1132659"/>
    <lineage>
        <taxon>Bacteria</taxon>
        <taxon>Pseudomonadati</taxon>
        <taxon>Pseudomonadota</taxon>
        <taxon>Alphaproteobacteria</taxon>
        <taxon>Hyphomicrobiales</taxon>
        <taxon>Rhizobiaceae</taxon>
        <taxon>Rhizobium/Agrobacterium group</taxon>
        <taxon>Rhizobium</taxon>
    </lineage>
</organism>
<dbReference type="InterPro" id="IPR051207">
    <property type="entry name" value="ComplexI_NDUFA9_subunit"/>
</dbReference>
<gene>
    <name evidence="2" type="ORF">Q4481_16675</name>
</gene>
<protein>
    <submittedName>
        <fullName evidence="2">Complex I NDUFA9 subunit family protein</fullName>
    </submittedName>
</protein>
<dbReference type="RefSeq" id="WP_304377534.1">
    <property type="nucleotide sequence ID" value="NZ_JAUOZU010000012.1"/>
</dbReference>
<dbReference type="Pfam" id="PF01370">
    <property type="entry name" value="Epimerase"/>
    <property type="match status" value="1"/>
</dbReference>
<name>A0ABT8YQ00_9HYPH</name>